<dbReference type="Pfam" id="PF10551">
    <property type="entry name" value="MULE"/>
    <property type="match status" value="1"/>
</dbReference>
<dbReference type="Gene3D" id="2.20.25.240">
    <property type="match status" value="1"/>
</dbReference>
<feature type="domain" description="MULE transposase" evidence="5">
    <location>
        <begin position="213"/>
        <end position="306"/>
    </location>
</feature>
<dbReference type="PANTHER" id="PTHR47160:SF10">
    <property type="entry name" value="MULE TRANSPOSASE DOMAIN-CONTAINING PROTEIN"/>
    <property type="match status" value="1"/>
</dbReference>
<gene>
    <name evidence="6" type="ORF">CAUJ_LOCUS16126</name>
</gene>
<feature type="domain" description="FLYWCH-type" evidence="4">
    <location>
        <begin position="26"/>
        <end position="81"/>
    </location>
</feature>
<dbReference type="Pfam" id="PF04500">
    <property type="entry name" value="FLYWCH"/>
    <property type="match status" value="1"/>
</dbReference>
<evidence type="ECO:0000256" key="3">
    <source>
        <dbReference type="ARBA" id="ARBA00022833"/>
    </source>
</evidence>
<evidence type="ECO:0000256" key="2">
    <source>
        <dbReference type="ARBA" id="ARBA00022771"/>
    </source>
</evidence>
<evidence type="ECO:0000259" key="4">
    <source>
        <dbReference type="Pfam" id="PF04500"/>
    </source>
</evidence>
<dbReference type="Proteomes" id="UP000835052">
    <property type="component" value="Unassembled WGS sequence"/>
</dbReference>
<dbReference type="AlphaFoldDB" id="A0A8S1HXN4"/>
<dbReference type="GO" id="GO:0008270">
    <property type="term" value="F:zinc ion binding"/>
    <property type="evidence" value="ECO:0007669"/>
    <property type="project" value="UniProtKB-KW"/>
</dbReference>
<reference evidence="6" key="1">
    <citation type="submission" date="2020-10" db="EMBL/GenBank/DDBJ databases">
        <authorList>
            <person name="Kikuchi T."/>
        </authorList>
    </citation>
    <scope>NUCLEOTIDE SEQUENCE</scope>
    <source>
        <strain evidence="6">NKZ352</strain>
    </source>
</reference>
<dbReference type="EMBL" id="CAJGYM010000259">
    <property type="protein sequence ID" value="CAD6200229.1"/>
    <property type="molecule type" value="Genomic_DNA"/>
</dbReference>
<proteinExistence type="predicted"/>
<evidence type="ECO:0000259" key="5">
    <source>
        <dbReference type="Pfam" id="PF10551"/>
    </source>
</evidence>
<accession>A0A8S1HXN4</accession>
<keyword evidence="7" id="KW-1185">Reference proteome</keyword>
<dbReference type="PANTHER" id="PTHR47160">
    <property type="entry name" value="PUTATIVE-RELATED"/>
    <property type="match status" value="1"/>
</dbReference>
<comment type="caution">
    <text evidence="6">The sequence shown here is derived from an EMBL/GenBank/DDBJ whole genome shotgun (WGS) entry which is preliminary data.</text>
</comment>
<dbReference type="OrthoDB" id="6154864at2759"/>
<sequence length="484" mass="54254">MAHPTLKVYDSSRAGGRVGFGKILELEGAVFHIGRIHKVDEETRYYWQCSFRNPRCNARVITFVSSTGEHVVRKYSNLHCHTVTGAAADVRRTKSVLKSLASSSTKSTSEVIDIVRSSIPAPVQAMLPSKASLRRNVQRARKASHSLPAEPQNLLEIEIPEEFQHIMCRDINGGPDTKSGFVFVDTGVAAGDNRILGFSSESLLDCLRGSRHWLMDGTFQASPKIFYQLFVVHAQWSGTHTSVPCFFFLLPNKTELTYTYALSELKSLLGVSPDSVMVDFEKGLHNALEDVFPGVEVSGCFFHLSQSIRKKTGDLGLISQVRDDVELRQLCAMIRSIAFLPISDVPDGFAYVKAKVENRAPALQPLLEYFENIYIGEPTRGRRRCPLFRPEVWNVNQRTLLGHPRTNNSVEGSHNRLKSFLNVNKPGFFVLLHKLQSYLQSIEADLIDLKQAKTLGKRPETQEKTAPYLYKAGTTFNWVEILPA</sequence>
<evidence type="ECO:0000256" key="1">
    <source>
        <dbReference type="ARBA" id="ARBA00022723"/>
    </source>
</evidence>
<evidence type="ECO:0000313" key="7">
    <source>
        <dbReference type="Proteomes" id="UP000835052"/>
    </source>
</evidence>
<evidence type="ECO:0000313" key="6">
    <source>
        <dbReference type="EMBL" id="CAD6200229.1"/>
    </source>
</evidence>
<keyword evidence="3" id="KW-0862">Zinc</keyword>
<name>A0A8S1HXN4_9PELO</name>
<dbReference type="InterPro" id="IPR018289">
    <property type="entry name" value="MULE_transposase_dom"/>
</dbReference>
<evidence type="ECO:0008006" key="8">
    <source>
        <dbReference type="Google" id="ProtNLM"/>
    </source>
</evidence>
<dbReference type="InterPro" id="IPR007588">
    <property type="entry name" value="Znf_FLYWCH"/>
</dbReference>
<keyword evidence="2" id="KW-0863">Zinc-finger</keyword>
<keyword evidence="1" id="KW-0479">Metal-binding</keyword>
<organism evidence="6 7">
    <name type="scientific">Caenorhabditis auriculariae</name>
    <dbReference type="NCBI Taxonomy" id="2777116"/>
    <lineage>
        <taxon>Eukaryota</taxon>
        <taxon>Metazoa</taxon>
        <taxon>Ecdysozoa</taxon>
        <taxon>Nematoda</taxon>
        <taxon>Chromadorea</taxon>
        <taxon>Rhabditida</taxon>
        <taxon>Rhabditina</taxon>
        <taxon>Rhabditomorpha</taxon>
        <taxon>Rhabditoidea</taxon>
        <taxon>Rhabditidae</taxon>
        <taxon>Peloderinae</taxon>
        <taxon>Caenorhabditis</taxon>
    </lineage>
</organism>
<protein>
    <recommendedName>
        <fullName evidence="8">MULE transposase domain-containing protein</fullName>
    </recommendedName>
</protein>